<organism evidence="3 4">
    <name type="scientific">Blastochloris viridis</name>
    <name type="common">Rhodopseudomonas viridis</name>
    <dbReference type="NCBI Taxonomy" id="1079"/>
    <lineage>
        <taxon>Bacteria</taxon>
        <taxon>Pseudomonadati</taxon>
        <taxon>Pseudomonadota</taxon>
        <taxon>Alphaproteobacteria</taxon>
        <taxon>Hyphomicrobiales</taxon>
        <taxon>Blastochloridaceae</taxon>
        <taxon>Blastochloris</taxon>
    </lineage>
</organism>
<dbReference type="SUPFAM" id="SSF48452">
    <property type="entry name" value="TPR-like"/>
    <property type="match status" value="1"/>
</dbReference>
<protein>
    <submittedName>
        <fullName evidence="3">DUF560 domain-containing protein</fullName>
    </submittedName>
</protein>
<dbReference type="Pfam" id="PF04575">
    <property type="entry name" value="SlipAM"/>
    <property type="match status" value="1"/>
</dbReference>
<feature type="chain" id="PRO_5026989693" evidence="1">
    <location>
        <begin position="23"/>
        <end position="422"/>
    </location>
</feature>
<dbReference type="AlphaFoldDB" id="A0A6N4RBK4"/>
<gene>
    <name evidence="3" type="ORF">DI628_05900</name>
</gene>
<dbReference type="Proteomes" id="UP000320948">
    <property type="component" value="Unassembled WGS sequence"/>
</dbReference>
<reference evidence="3 4" key="1">
    <citation type="journal article" date="2017" name="Nat. Commun.">
        <title>In situ click chemistry generation of cyclooxygenase-2 inhibitors.</title>
        <authorList>
            <person name="Bhardwaj A."/>
            <person name="Kaur J."/>
            <person name="Wuest M."/>
            <person name="Wuest F."/>
        </authorList>
    </citation>
    <scope>NUCLEOTIDE SEQUENCE [LARGE SCALE GENOMIC DNA]</scope>
    <source>
        <strain evidence="3">S2_018_000_R2_106</strain>
    </source>
</reference>
<name>A0A6N4RBK4_BLAVI</name>
<keyword evidence="1" id="KW-0732">Signal</keyword>
<dbReference type="Pfam" id="PF14559">
    <property type="entry name" value="TPR_19"/>
    <property type="match status" value="1"/>
</dbReference>
<evidence type="ECO:0000313" key="4">
    <source>
        <dbReference type="Proteomes" id="UP000320948"/>
    </source>
</evidence>
<sequence>MSATFTILTLLTLTFAALTGHAESPLGIIENTTTHTDLSNPRTNTAHGLKALDEGLTTEAIAAFERVLAVEPNNMAVRTELARAYALLGDNAAAARELETVATSPQTPAGIKDNLHSYTSLLTQSLRGGPRTYRATAQIGLGADSNINTATNSSYMVLPALAALGPAKLDDSAQTKSSLYSEASANLTVRQPLSPAWAVYAGADASHKQAFVSNDFNQSTLSAETGVQHTSPEGRRLTLGLSARQFWYGNESYSQTYAVTGNWFQPLGVHTALSTYASAAHSQYPDLPAQDADRLTLGSTLHAYYGNLSAYAGLYGGTESAEADINSQNFLGTTLGAEYLLFPTLSTYTEARYEHRDYEGYNPTFLTTRDDNQLDLSLGMAYALSSHFSLRPSIGYRYANSNIPMADYTRWQTIIALRYTRP</sequence>
<evidence type="ECO:0000313" key="3">
    <source>
        <dbReference type="EMBL" id="TKW60440.1"/>
    </source>
</evidence>
<feature type="signal peptide" evidence="1">
    <location>
        <begin position="1"/>
        <end position="22"/>
    </location>
</feature>
<accession>A0A6N4RBK4</accession>
<proteinExistence type="predicted"/>
<evidence type="ECO:0000259" key="2">
    <source>
        <dbReference type="Pfam" id="PF04575"/>
    </source>
</evidence>
<dbReference type="EMBL" id="VAFM01000002">
    <property type="protein sequence ID" value="TKW60440.1"/>
    <property type="molecule type" value="Genomic_DNA"/>
</dbReference>
<dbReference type="InterPro" id="IPR011990">
    <property type="entry name" value="TPR-like_helical_dom_sf"/>
</dbReference>
<evidence type="ECO:0000256" key="1">
    <source>
        <dbReference type="SAM" id="SignalP"/>
    </source>
</evidence>
<feature type="domain" description="Surface lipoprotein assembly modifier C-terminal" evidence="2">
    <location>
        <begin position="140"/>
        <end position="416"/>
    </location>
</feature>
<comment type="caution">
    <text evidence="3">The sequence shown here is derived from an EMBL/GenBank/DDBJ whole genome shotgun (WGS) entry which is preliminary data.</text>
</comment>
<dbReference type="Gene3D" id="1.25.40.10">
    <property type="entry name" value="Tetratricopeptide repeat domain"/>
    <property type="match status" value="1"/>
</dbReference>
<dbReference type="InterPro" id="IPR007655">
    <property type="entry name" value="Slam_C"/>
</dbReference>